<dbReference type="RefSeq" id="WP_093317196.1">
    <property type="nucleotide sequence ID" value="NZ_FOAF01000001.1"/>
</dbReference>
<accession>A0A1H7H4E8</accession>
<keyword evidence="3" id="KW-1185">Reference proteome</keyword>
<name>A0A1H7H4E8_OLID1</name>
<evidence type="ECO:0000256" key="1">
    <source>
        <dbReference type="SAM" id="SignalP"/>
    </source>
</evidence>
<feature type="signal peptide" evidence="1">
    <location>
        <begin position="1"/>
        <end position="22"/>
    </location>
</feature>
<reference evidence="3" key="1">
    <citation type="submission" date="2016-10" db="EMBL/GenBank/DDBJ databases">
        <authorList>
            <person name="Varghese N."/>
            <person name="Submissions S."/>
        </authorList>
    </citation>
    <scope>NUCLEOTIDE SEQUENCE [LARGE SCALE GENOMIC DNA]</scope>
    <source>
        <strain evidence="3">DSM 18733</strain>
    </source>
</reference>
<evidence type="ECO:0000313" key="2">
    <source>
        <dbReference type="EMBL" id="SEK45306.1"/>
    </source>
</evidence>
<gene>
    <name evidence="2" type="ORF">SAMN05661044_00280</name>
</gene>
<keyword evidence="1" id="KW-0732">Signal</keyword>
<evidence type="ECO:0000313" key="3">
    <source>
        <dbReference type="Proteomes" id="UP000199421"/>
    </source>
</evidence>
<dbReference type="Proteomes" id="UP000199421">
    <property type="component" value="Unassembled WGS sequence"/>
</dbReference>
<protein>
    <recommendedName>
        <fullName evidence="4">Lipocalin-like domain-containing protein</fullName>
    </recommendedName>
</protein>
<dbReference type="AlphaFoldDB" id="A0A1H7H4E8"/>
<sequence>MKKLSLFITGIFLMLLNVDVKAQQQDSTDYFVGKWKVLVKGTPNGDATMVFVLDKAAESLAGVVQDTVGTEISKISSVELAGNAVTLYFTAQGYDVNLLMKKEDENNVTGSLMGMFDATGKRLKKD</sequence>
<feature type="chain" id="PRO_5011685717" description="Lipocalin-like domain-containing protein" evidence="1">
    <location>
        <begin position="23"/>
        <end position="126"/>
    </location>
</feature>
<dbReference type="EMBL" id="FOAF01000001">
    <property type="protein sequence ID" value="SEK45306.1"/>
    <property type="molecule type" value="Genomic_DNA"/>
</dbReference>
<organism evidence="2 3">
    <name type="scientific">Olivibacter domesticus</name>
    <name type="common">Pseudosphingobacterium domesticum</name>
    <dbReference type="NCBI Taxonomy" id="407022"/>
    <lineage>
        <taxon>Bacteria</taxon>
        <taxon>Pseudomonadati</taxon>
        <taxon>Bacteroidota</taxon>
        <taxon>Sphingobacteriia</taxon>
        <taxon>Sphingobacteriales</taxon>
        <taxon>Sphingobacteriaceae</taxon>
        <taxon>Olivibacter</taxon>
    </lineage>
</organism>
<evidence type="ECO:0008006" key="4">
    <source>
        <dbReference type="Google" id="ProtNLM"/>
    </source>
</evidence>
<dbReference type="OrthoDB" id="1100674at2"/>
<proteinExistence type="predicted"/>
<dbReference type="STRING" id="407022.SAMN05661044_00280"/>